<gene>
    <name evidence="1" type="ORF">NCTC10571_02629</name>
</gene>
<sequence length="101" mass="11616">MNVKDIEMKYNSYIECIMKTIGNKTLSEGVKELNAFVNTFEDKDIEFSVFDDSAKAYFDGGESKGILYYSIQGGPEYVAVRYVRYADKKDYVEWKSCPFLG</sequence>
<dbReference type="AlphaFoldDB" id="A0A378PTB3"/>
<protein>
    <submittedName>
        <fullName evidence="1">Uncharacterized protein</fullName>
    </submittedName>
</protein>
<name>A0A378PTB3_9FIRM</name>
<dbReference type="RefSeq" id="WP_115152454.1">
    <property type="nucleotide sequence ID" value="NZ_UGPP01000003.1"/>
</dbReference>
<organism evidence="1 2">
    <name type="scientific">Megamonas hypermegale</name>
    <dbReference type="NCBI Taxonomy" id="158847"/>
    <lineage>
        <taxon>Bacteria</taxon>
        <taxon>Bacillati</taxon>
        <taxon>Bacillota</taxon>
        <taxon>Negativicutes</taxon>
        <taxon>Selenomonadales</taxon>
        <taxon>Selenomonadaceae</taxon>
        <taxon>Megamonas</taxon>
    </lineage>
</organism>
<dbReference type="Proteomes" id="UP000255234">
    <property type="component" value="Unassembled WGS sequence"/>
</dbReference>
<evidence type="ECO:0000313" key="2">
    <source>
        <dbReference type="Proteomes" id="UP000255234"/>
    </source>
</evidence>
<accession>A0A378PTB3</accession>
<reference evidence="1 2" key="1">
    <citation type="submission" date="2018-06" db="EMBL/GenBank/DDBJ databases">
        <authorList>
            <consortium name="Pathogen Informatics"/>
            <person name="Doyle S."/>
        </authorList>
    </citation>
    <scope>NUCLEOTIDE SEQUENCE [LARGE SCALE GENOMIC DNA]</scope>
    <source>
        <strain evidence="1 2">NCTC10571</strain>
    </source>
</reference>
<proteinExistence type="predicted"/>
<evidence type="ECO:0000313" key="1">
    <source>
        <dbReference type="EMBL" id="STY91808.1"/>
    </source>
</evidence>
<dbReference type="EMBL" id="UGPP01000003">
    <property type="protein sequence ID" value="STY91808.1"/>
    <property type="molecule type" value="Genomic_DNA"/>
</dbReference>